<evidence type="ECO:0008006" key="3">
    <source>
        <dbReference type="Google" id="ProtNLM"/>
    </source>
</evidence>
<organism evidence="1 2">
    <name type="scientific">Sphagnurus paluster</name>
    <dbReference type="NCBI Taxonomy" id="117069"/>
    <lineage>
        <taxon>Eukaryota</taxon>
        <taxon>Fungi</taxon>
        <taxon>Dikarya</taxon>
        <taxon>Basidiomycota</taxon>
        <taxon>Agaricomycotina</taxon>
        <taxon>Agaricomycetes</taxon>
        <taxon>Agaricomycetidae</taxon>
        <taxon>Agaricales</taxon>
        <taxon>Tricholomatineae</taxon>
        <taxon>Lyophyllaceae</taxon>
        <taxon>Sphagnurus</taxon>
    </lineage>
</organism>
<accession>A0A9P7KHN2</accession>
<name>A0A9P7KHN2_9AGAR</name>
<reference evidence="1" key="2">
    <citation type="submission" date="2021-10" db="EMBL/GenBank/DDBJ databases">
        <title>Phylogenomics reveals ancestral predisposition of the termite-cultivated fungus Termitomyces towards a domesticated lifestyle.</title>
        <authorList>
            <person name="Auxier B."/>
            <person name="Grum-Grzhimaylo A."/>
            <person name="Cardenas M.E."/>
            <person name="Lodge J.D."/>
            <person name="Laessoe T."/>
            <person name="Pedersen O."/>
            <person name="Smith M.E."/>
            <person name="Kuyper T.W."/>
            <person name="Franco-Molano E.A."/>
            <person name="Baroni T.J."/>
            <person name="Aanen D.K."/>
        </authorList>
    </citation>
    <scope>NUCLEOTIDE SEQUENCE</scope>
    <source>
        <strain evidence="1">D49</strain>
    </source>
</reference>
<gene>
    <name evidence="1" type="ORF">H0H81_001283</name>
</gene>
<dbReference type="OrthoDB" id="3221235at2759"/>
<keyword evidence="2" id="KW-1185">Reference proteome</keyword>
<evidence type="ECO:0000313" key="2">
    <source>
        <dbReference type="Proteomes" id="UP000717328"/>
    </source>
</evidence>
<proteinExistence type="predicted"/>
<sequence length="606" mass="68123">MKPVSIDDEVWGLIYAQRDYMSPVLPATARGQLLEQLANVQKYDPNKVENLDETKFEAIKKDLWRNNNRPNPCAKKTLDGLLDRVTDEIAEMDTDLLNLQLDIEARLEKMKKIAIARREKNNKAETYRALPTAVRLLPPEILVLIFKYALFRVLDGYDTVDMSPLTLSSVCFQWREAVLGFPTLCNDLAQRASNFEYGFNYDAATGDLCFSLKTDKGYQQRTARTLVKSIIPFHPSITELSFDLYSFDDIFPLLVLPGGSFPLLKKLFIYSGDESSRTKRRGLAQGIQVFRGTRSLRNVTLDLGHHDVRPFLETLPWAQIAHLHLPYQMPLSLVIKILSKSQQLHNLSFVVDAQDPAIMPIENPIQFPHLETLNITICAKDKDKTDFKGRALPGFFLRFAEVLSNLELPKLQNLAFACNIRSDFPNPLAILPSMQPWVSPLRRLGLMQNLISASQLTDLLSPCIGLELLAICPDDHAESDPVALLRALSPVPNNPQSIAFPHSFPHLTSFAAMVVCHSSEESSAIAMQFGALIREWVQDVSRVRPLESASLFIFDKKEENHDAHQVVLEKLRVQLSSSGGSGLTLDFVVGSDAVMLRTRVLGLTKM</sequence>
<comment type="caution">
    <text evidence="1">The sequence shown here is derived from an EMBL/GenBank/DDBJ whole genome shotgun (WGS) entry which is preliminary data.</text>
</comment>
<evidence type="ECO:0000313" key="1">
    <source>
        <dbReference type="EMBL" id="KAG5649964.1"/>
    </source>
</evidence>
<dbReference type="Proteomes" id="UP000717328">
    <property type="component" value="Unassembled WGS sequence"/>
</dbReference>
<dbReference type="AlphaFoldDB" id="A0A9P7KHN2"/>
<reference evidence="1" key="1">
    <citation type="submission" date="2021-02" db="EMBL/GenBank/DDBJ databases">
        <authorList>
            <person name="Nieuwenhuis M."/>
            <person name="Van De Peppel L.J.J."/>
        </authorList>
    </citation>
    <scope>NUCLEOTIDE SEQUENCE</scope>
    <source>
        <strain evidence="1">D49</strain>
    </source>
</reference>
<dbReference type="EMBL" id="JABCKI010000614">
    <property type="protein sequence ID" value="KAG5649964.1"/>
    <property type="molecule type" value="Genomic_DNA"/>
</dbReference>
<protein>
    <recommendedName>
        <fullName evidence="3">F-box domain-containing protein</fullName>
    </recommendedName>
</protein>